<reference evidence="1 2" key="1">
    <citation type="journal article" date="2018" name="Front. Plant Sci.">
        <title>Red Clover (Trifolium pratense) and Zigzag Clover (T. medium) - A Picture of Genomic Similarities and Differences.</title>
        <authorList>
            <person name="Dluhosova J."/>
            <person name="Istvanek J."/>
            <person name="Nedelnik J."/>
            <person name="Repkova J."/>
        </authorList>
    </citation>
    <scope>NUCLEOTIDE SEQUENCE [LARGE SCALE GENOMIC DNA]</scope>
    <source>
        <strain evidence="2">cv. 10/8</strain>
        <tissue evidence="1">Leaf</tissue>
    </source>
</reference>
<accession>A0A392PAP1</accession>
<sequence length="76" mass="7986">VDTTAIVVRSGFFEVAAPRRTGESRMGKTAGAGAIAGSAAGEMWVKVAEFHIFGKTDGYFSPFLNSASIANCKENK</sequence>
<protein>
    <submittedName>
        <fullName evidence="1">Uncharacterized protein</fullName>
    </submittedName>
</protein>
<evidence type="ECO:0000313" key="1">
    <source>
        <dbReference type="EMBL" id="MCI08802.1"/>
    </source>
</evidence>
<comment type="caution">
    <text evidence="1">The sequence shown here is derived from an EMBL/GenBank/DDBJ whole genome shotgun (WGS) entry which is preliminary data.</text>
</comment>
<dbReference type="Proteomes" id="UP000265520">
    <property type="component" value="Unassembled WGS sequence"/>
</dbReference>
<dbReference type="AlphaFoldDB" id="A0A392PAP1"/>
<organism evidence="1 2">
    <name type="scientific">Trifolium medium</name>
    <dbReference type="NCBI Taxonomy" id="97028"/>
    <lineage>
        <taxon>Eukaryota</taxon>
        <taxon>Viridiplantae</taxon>
        <taxon>Streptophyta</taxon>
        <taxon>Embryophyta</taxon>
        <taxon>Tracheophyta</taxon>
        <taxon>Spermatophyta</taxon>
        <taxon>Magnoliopsida</taxon>
        <taxon>eudicotyledons</taxon>
        <taxon>Gunneridae</taxon>
        <taxon>Pentapetalae</taxon>
        <taxon>rosids</taxon>
        <taxon>fabids</taxon>
        <taxon>Fabales</taxon>
        <taxon>Fabaceae</taxon>
        <taxon>Papilionoideae</taxon>
        <taxon>50 kb inversion clade</taxon>
        <taxon>NPAAA clade</taxon>
        <taxon>Hologalegina</taxon>
        <taxon>IRL clade</taxon>
        <taxon>Trifolieae</taxon>
        <taxon>Trifolium</taxon>
    </lineage>
</organism>
<proteinExistence type="predicted"/>
<feature type="non-terminal residue" evidence="1">
    <location>
        <position position="1"/>
    </location>
</feature>
<evidence type="ECO:0000313" key="2">
    <source>
        <dbReference type="Proteomes" id="UP000265520"/>
    </source>
</evidence>
<keyword evidence="2" id="KW-1185">Reference proteome</keyword>
<name>A0A392PAP1_9FABA</name>
<dbReference type="EMBL" id="LXQA010070384">
    <property type="protein sequence ID" value="MCI08802.1"/>
    <property type="molecule type" value="Genomic_DNA"/>
</dbReference>